<keyword evidence="1" id="KW-0472">Membrane</keyword>
<gene>
    <name evidence="2" type="ORF">S06H3_57262</name>
</gene>
<comment type="caution">
    <text evidence="2">The sequence shown here is derived from an EMBL/GenBank/DDBJ whole genome shotgun (WGS) entry which is preliminary data.</text>
</comment>
<keyword evidence="1" id="KW-0812">Transmembrane</keyword>
<feature type="transmembrane region" description="Helical" evidence="1">
    <location>
        <begin position="65"/>
        <end position="89"/>
    </location>
</feature>
<evidence type="ECO:0000256" key="1">
    <source>
        <dbReference type="SAM" id="Phobius"/>
    </source>
</evidence>
<reference evidence="2" key="1">
    <citation type="journal article" date="2014" name="Front. Microbiol.">
        <title>High frequency of phylogenetically diverse reductive dehalogenase-homologous genes in deep subseafloor sedimentary metagenomes.</title>
        <authorList>
            <person name="Kawai M."/>
            <person name="Futagami T."/>
            <person name="Toyoda A."/>
            <person name="Takaki Y."/>
            <person name="Nishi S."/>
            <person name="Hori S."/>
            <person name="Arai W."/>
            <person name="Tsubouchi T."/>
            <person name="Morono Y."/>
            <person name="Uchiyama I."/>
            <person name="Ito T."/>
            <person name="Fujiyama A."/>
            <person name="Inagaki F."/>
            <person name="Takami H."/>
        </authorList>
    </citation>
    <scope>NUCLEOTIDE SEQUENCE</scope>
    <source>
        <strain evidence="2">Expedition CK06-06</strain>
    </source>
</reference>
<sequence>MGGIIVIITVVFIIVMIRNIAAVALQLTGLDKPTANFQALSALTGTGFTTKEAELVLNHPIRRRIISLLMITGNAGMVAVIAGLASSFLTVTSAQVQAREG</sequence>
<evidence type="ECO:0000313" key="2">
    <source>
        <dbReference type="EMBL" id="GAI58067.1"/>
    </source>
</evidence>
<organism evidence="2">
    <name type="scientific">marine sediment metagenome</name>
    <dbReference type="NCBI Taxonomy" id="412755"/>
    <lineage>
        <taxon>unclassified sequences</taxon>
        <taxon>metagenomes</taxon>
        <taxon>ecological metagenomes</taxon>
    </lineage>
</organism>
<protein>
    <submittedName>
        <fullName evidence="2">Uncharacterized protein</fullName>
    </submittedName>
</protein>
<dbReference type="EMBL" id="BARV01036936">
    <property type="protein sequence ID" value="GAI58067.1"/>
    <property type="molecule type" value="Genomic_DNA"/>
</dbReference>
<proteinExistence type="predicted"/>
<feature type="transmembrane region" description="Helical" evidence="1">
    <location>
        <begin position="6"/>
        <end position="25"/>
    </location>
</feature>
<name>X1PP56_9ZZZZ</name>
<accession>X1PP56</accession>
<dbReference type="AlphaFoldDB" id="X1PP56"/>
<keyword evidence="1" id="KW-1133">Transmembrane helix</keyword>